<name>Q0V483_PHANO</name>
<dbReference type="EMBL" id="CH445326">
    <property type="protein sequence ID" value="EAT90830.1"/>
    <property type="molecule type" value="Genomic_DNA"/>
</dbReference>
<protein>
    <submittedName>
        <fullName evidence="2">Uncharacterized protein</fullName>
    </submittedName>
</protein>
<proteinExistence type="predicted"/>
<dbReference type="KEGG" id="pno:SNOG_01181"/>
<reference evidence="3" key="1">
    <citation type="journal article" date="2007" name="Plant Cell">
        <title>Dothideomycete-plant interactions illuminated by genome sequencing and EST analysis of the wheat pathogen Stagonospora nodorum.</title>
        <authorList>
            <person name="Hane J.K."/>
            <person name="Lowe R.G."/>
            <person name="Solomon P.S."/>
            <person name="Tan K.C."/>
            <person name="Schoch C.L."/>
            <person name="Spatafora J.W."/>
            <person name="Crous P.W."/>
            <person name="Kodira C."/>
            <person name="Birren B.W."/>
            <person name="Galagan J.E."/>
            <person name="Torriani S.F."/>
            <person name="McDonald B.A."/>
            <person name="Oliver R.P."/>
        </authorList>
    </citation>
    <scope>NUCLEOTIDE SEQUENCE [LARGE SCALE GENOMIC DNA]</scope>
    <source>
        <strain evidence="3">SN15 / ATCC MYA-4574 / FGSC 10173</strain>
    </source>
</reference>
<dbReference type="GeneID" id="5968680"/>
<organism evidence="2 3">
    <name type="scientific">Phaeosphaeria nodorum (strain SN15 / ATCC MYA-4574 / FGSC 10173)</name>
    <name type="common">Glume blotch fungus</name>
    <name type="synonym">Parastagonospora nodorum</name>
    <dbReference type="NCBI Taxonomy" id="321614"/>
    <lineage>
        <taxon>Eukaryota</taxon>
        <taxon>Fungi</taxon>
        <taxon>Dikarya</taxon>
        <taxon>Ascomycota</taxon>
        <taxon>Pezizomycotina</taxon>
        <taxon>Dothideomycetes</taxon>
        <taxon>Pleosporomycetidae</taxon>
        <taxon>Pleosporales</taxon>
        <taxon>Pleosporineae</taxon>
        <taxon>Phaeosphaeriaceae</taxon>
        <taxon>Parastagonospora</taxon>
    </lineage>
</organism>
<accession>Q0V483</accession>
<dbReference type="AlphaFoldDB" id="Q0V483"/>
<dbReference type="InParanoid" id="Q0V483"/>
<dbReference type="RefSeq" id="XP_001791835.1">
    <property type="nucleotide sequence ID" value="XM_001791783.1"/>
</dbReference>
<dbReference type="Proteomes" id="UP000001055">
    <property type="component" value="Unassembled WGS sequence"/>
</dbReference>
<dbReference type="HOGENOM" id="CLU_3175583_0_0_1"/>
<gene>
    <name evidence="2" type="ORF">SNOG_01181</name>
</gene>
<evidence type="ECO:0000313" key="3">
    <source>
        <dbReference type="Proteomes" id="UP000001055"/>
    </source>
</evidence>
<sequence length="47" mass="5410">MCSVMKPHVNVTQSVGLKPLARSPYPNRQPARHQFPISAEHEDHFRD</sequence>
<evidence type="ECO:0000313" key="2">
    <source>
        <dbReference type="EMBL" id="EAT90830.1"/>
    </source>
</evidence>
<feature type="region of interest" description="Disordered" evidence="1">
    <location>
        <begin position="20"/>
        <end position="47"/>
    </location>
</feature>
<evidence type="ECO:0000256" key="1">
    <source>
        <dbReference type="SAM" id="MobiDB-lite"/>
    </source>
</evidence>